<dbReference type="RefSeq" id="WP_116568569.1">
    <property type="nucleotide sequence ID" value="NZ_QDKP01000047.1"/>
</dbReference>
<evidence type="ECO:0000313" key="4">
    <source>
        <dbReference type="Proteomes" id="UP000244913"/>
    </source>
</evidence>
<keyword evidence="1" id="KW-0472">Membrane</keyword>
<feature type="transmembrane region" description="Helical" evidence="1">
    <location>
        <begin position="43"/>
        <end position="63"/>
    </location>
</feature>
<dbReference type="Proteomes" id="UP000244913">
    <property type="component" value="Unassembled WGS sequence"/>
</dbReference>
<sequence length="303" mass="31951">MLIELLAITLLRAQLAAAVGVLVVLALRVPVRRLVGSEAAYKLWRLAPAAALASVFPSLSDALGAGAAQQPPERLLAVGFLVVWLAGVVGLAGFIALSERAFRQRARAGLEGPAVMGVFCPRLVIPRDFALRFTADERELVLAHERAHMRRGDPRGNLIITACQALGWLNPIVHLGAFVARLDQEIACDGDVVALHPKARKRYAETLMKAHAFTAASPLACAFGRHPLVSRVRVIAGPAPVSSEGLTAAVTLGALTVMIVMGVWSLAPRGPAPPSTRIPGASARLFVDGVTPPPLNRAAAEAR</sequence>
<evidence type="ECO:0000259" key="2">
    <source>
        <dbReference type="Pfam" id="PF05569"/>
    </source>
</evidence>
<proteinExistence type="predicted"/>
<feature type="domain" description="Peptidase M56" evidence="2">
    <location>
        <begin position="9"/>
        <end position="58"/>
    </location>
</feature>
<dbReference type="EMBL" id="QDKP01000047">
    <property type="protein sequence ID" value="PVM78463.1"/>
    <property type="molecule type" value="Genomic_DNA"/>
</dbReference>
<dbReference type="PANTHER" id="PTHR34978">
    <property type="entry name" value="POSSIBLE SENSOR-TRANSDUCER PROTEIN BLAR"/>
    <property type="match status" value="1"/>
</dbReference>
<organism evidence="3 4">
    <name type="scientific">Caulobacter radicis</name>
    <dbReference type="NCBI Taxonomy" id="2172650"/>
    <lineage>
        <taxon>Bacteria</taxon>
        <taxon>Pseudomonadati</taxon>
        <taxon>Pseudomonadota</taxon>
        <taxon>Alphaproteobacteria</taxon>
        <taxon>Caulobacterales</taxon>
        <taxon>Caulobacteraceae</taxon>
        <taxon>Caulobacter</taxon>
    </lineage>
</organism>
<dbReference type="Pfam" id="PF05569">
    <property type="entry name" value="Peptidase_M56"/>
    <property type="match status" value="2"/>
</dbReference>
<name>A0A2T9J9E8_9CAUL</name>
<gene>
    <name evidence="3" type="ORF">DDF65_15560</name>
</gene>
<dbReference type="InterPro" id="IPR008756">
    <property type="entry name" value="Peptidase_M56"/>
</dbReference>
<accession>A0A2T9J9E8</accession>
<comment type="caution">
    <text evidence="3">The sequence shown here is derived from an EMBL/GenBank/DDBJ whole genome shotgun (WGS) entry which is preliminary data.</text>
</comment>
<dbReference type="AlphaFoldDB" id="A0A2T9J9E8"/>
<keyword evidence="1" id="KW-0812">Transmembrane</keyword>
<dbReference type="CDD" id="cd07341">
    <property type="entry name" value="M56_BlaR1_MecR1_like"/>
    <property type="match status" value="1"/>
</dbReference>
<keyword evidence="4" id="KW-1185">Reference proteome</keyword>
<protein>
    <submittedName>
        <fullName evidence="3">Peptidase M56</fullName>
    </submittedName>
</protein>
<feature type="transmembrane region" description="Helical" evidence="1">
    <location>
        <begin position="246"/>
        <end position="267"/>
    </location>
</feature>
<feature type="domain" description="Peptidase M56" evidence="2">
    <location>
        <begin position="107"/>
        <end position="235"/>
    </location>
</feature>
<dbReference type="PANTHER" id="PTHR34978:SF3">
    <property type="entry name" value="SLR0241 PROTEIN"/>
    <property type="match status" value="1"/>
</dbReference>
<keyword evidence="1" id="KW-1133">Transmembrane helix</keyword>
<feature type="transmembrane region" description="Helical" evidence="1">
    <location>
        <begin position="75"/>
        <end position="97"/>
    </location>
</feature>
<dbReference type="InterPro" id="IPR052173">
    <property type="entry name" value="Beta-lactam_resp_regulator"/>
</dbReference>
<reference evidence="3 4" key="1">
    <citation type="submission" date="2018-04" db="EMBL/GenBank/DDBJ databases">
        <title>The genome sequence of Caulobacter sp. 736.</title>
        <authorList>
            <person name="Gao J."/>
            <person name="Sun J."/>
        </authorList>
    </citation>
    <scope>NUCLEOTIDE SEQUENCE [LARGE SCALE GENOMIC DNA]</scope>
    <source>
        <strain evidence="3 4">736</strain>
    </source>
</reference>
<evidence type="ECO:0000256" key="1">
    <source>
        <dbReference type="SAM" id="Phobius"/>
    </source>
</evidence>
<evidence type="ECO:0000313" key="3">
    <source>
        <dbReference type="EMBL" id="PVM78463.1"/>
    </source>
</evidence>
<feature type="transmembrane region" description="Helical" evidence="1">
    <location>
        <begin position="6"/>
        <end position="31"/>
    </location>
</feature>